<dbReference type="GO" id="GO:2000045">
    <property type="term" value="P:regulation of G1/S transition of mitotic cell cycle"/>
    <property type="evidence" value="ECO:0007669"/>
    <property type="project" value="TreeGrafter"/>
</dbReference>
<proteinExistence type="inferred from homology"/>
<dbReference type="GO" id="GO:0005737">
    <property type="term" value="C:cytoplasm"/>
    <property type="evidence" value="ECO:0007669"/>
    <property type="project" value="TreeGrafter"/>
</dbReference>
<name>A0AAN7YTA2_9MYCE</name>
<evidence type="ECO:0000256" key="1">
    <source>
        <dbReference type="ARBA" id="ARBA00005883"/>
    </source>
</evidence>
<evidence type="ECO:0000256" key="2">
    <source>
        <dbReference type="ARBA" id="ARBA00022942"/>
    </source>
</evidence>
<dbReference type="Proteomes" id="UP001344447">
    <property type="component" value="Unassembled WGS sequence"/>
</dbReference>
<dbReference type="Pfam" id="PF02252">
    <property type="entry name" value="PA28_C"/>
    <property type="match status" value="1"/>
</dbReference>
<organism evidence="5 6">
    <name type="scientific">Dictyostelium firmibasis</name>
    <dbReference type="NCBI Taxonomy" id="79012"/>
    <lineage>
        <taxon>Eukaryota</taxon>
        <taxon>Amoebozoa</taxon>
        <taxon>Evosea</taxon>
        <taxon>Eumycetozoa</taxon>
        <taxon>Dictyostelia</taxon>
        <taxon>Dictyosteliales</taxon>
        <taxon>Dictyosteliaceae</taxon>
        <taxon>Dictyostelium</taxon>
    </lineage>
</organism>
<dbReference type="PANTHER" id="PTHR10660">
    <property type="entry name" value="PROTEASOME REGULATOR PA28"/>
    <property type="match status" value="1"/>
</dbReference>
<feature type="domain" description="Proteasome activator PA28 C-terminal" evidence="4">
    <location>
        <begin position="95"/>
        <end position="237"/>
    </location>
</feature>
<dbReference type="SUPFAM" id="SSF47216">
    <property type="entry name" value="Proteasome activator"/>
    <property type="match status" value="1"/>
</dbReference>
<accession>A0AAN7YTA2</accession>
<dbReference type="InterPro" id="IPR036252">
    <property type="entry name" value="Proteasome_activ_sf"/>
</dbReference>
<protein>
    <recommendedName>
        <fullName evidence="4">Proteasome activator PA28 C-terminal domain-containing protein</fullName>
    </recommendedName>
</protein>
<feature type="region of interest" description="Disordered" evidence="3">
    <location>
        <begin position="54"/>
        <end position="76"/>
    </location>
</feature>
<dbReference type="GO" id="GO:0005654">
    <property type="term" value="C:nucleoplasm"/>
    <property type="evidence" value="ECO:0007669"/>
    <property type="project" value="TreeGrafter"/>
</dbReference>
<dbReference type="GO" id="GO:0061136">
    <property type="term" value="P:regulation of proteasomal protein catabolic process"/>
    <property type="evidence" value="ECO:0007669"/>
    <property type="project" value="TreeGrafter"/>
</dbReference>
<comment type="similarity">
    <text evidence="1">Belongs to the PA28 family.</text>
</comment>
<evidence type="ECO:0000313" key="5">
    <source>
        <dbReference type="EMBL" id="KAK5584209.1"/>
    </source>
</evidence>
<sequence length="240" mass="27725">MSKLSEIKMDERVLAYKQDLYEKTKHHLNITIPKKIVEFRELAEANTLRSKIELSKTTSTTTTTTAPDGGEEPSKKRKLDLDAYENALPSLEELLKTNPAILETHTIFKKYYIETIEIFSVIRGWITLNIPRVEDGNNFGVDIQEDIISQITKVEECYTTLLEYSENYHLTRAELVRKALKHKDIDSYRFSIAKLDEKESFKSNFGYHDLAQNYATAYSVIVKNFSKLETPRPTNASNIY</sequence>
<dbReference type="InterPro" id="IPR003186">
    <property type="entry name" value="PA28_C"/>
</dbReference>
<evidence type="ECO:0000259" key="4">
    <source>
        <dbReference type="Pfam" id="PF02252"/>
    </source>
</evidence>
<comment type="caution">
    <text evidence="5">The sequence shown here is derived from an EMBL/GenBank/DDBJ whole genome shotgun (WGS) entry which is preliminary data.</text>
</comment>
<dbReference type="InterPro" id="IPR009077">
    <property type="entry name" value="Proteasome_activ_PA28"/>
</dbReference>
<dbReference type="GO" id="GO:0008537">
    <property type="term" value="C:proteasome activator complex"/>
    <property type="evidence" value="ECO:0007669"/>
    <property type="project" value="InterPro"/>
</dbReference>
<gene>
    <name evidence="5" type="ORF">RB653_005817</name>
</gene>
<keyword evidence="2" id="KW-0647">Proteasome</keyword>
<dbReference type="FunFam" id="1.20.120.180:FF:000002">
    <property type="entry name" value="Proteasome activator complex subunit 1"/>
    <property type="match status" value="1"/>
</dbReference>
<reference evidence="5 6" key="1">
    <citation type="submission" date="2023-11" db="EMBL/GenBank/DDBJ databases">
        <title>Dfirmibasis_genome.</title>
        <authorList>
            <person name="Edelbroek B."/>
            <person name="Kjellin J."/>
            <person name="Jerlstrom-Hultqvist J."/>
            <person name="Soderbom F."/>
        </authorList>
    </citation>
    <scope>NUCLEOTIDE SEQUENCE [LARGE SCALE GENOMIC DNA]</scope>
    <source>
        <strain evidence="5 6">TNS-C-14</strain>
    </source>
</reference>
<evidence type="ECO:0000313" key="6">
    <source>
        <dbReference type="Proteomes" id="UP001344447"/>
    </source>
</evidence>
<keyword evidence="6" id="KW-1185">Reference proteome</keyword>
<dbReference type="PANTHER" id="PTHR10660:SF2">
    <property type="entry name" value="LD45860P"/>
    <property type="match status" value="1"/>
</dbReference>
<dbReference type="EMBL" id="JAVFKY010000001">
    <property type="protein sequence ID" value="KAK5584209.1"/>
    <property type="molecule type" value="Genomic_DNA"/>
</dbReference>
<dbReference type="AlphaFoldDB" id="A0AAN7YTA2"/>
<evidence type="ECO:0000256" key="3">
    <source>
        <dbReference type="SAM" id="MobiDB-lite"/>
    </source>
</evidence>
<dbReference type="InterPro" id="IPR036997">
    <property type="entry name" value="PA28_C_sf"/>
</dbReference>
<dbReference type="GO" id="GO:0061133">
    <property type="term" value="F:endopeptidase activator activity"/>
    <property type="evidence" value="ECO:0007669"/>
    <property type="project" value="TreeGrafter"/>
</dbReference>
<dbReference type="Gene3D" id="1.20.120.180">
    <property type="entry name" value="Proteasome activator pa28, C-terminal domain"/>
    <property type="match status" value="1"/>
</dbReference>